<keyword evidence="2" id="KW-0732">Signal</keyword>
<evidence type="ECO:0000256" key="2">
    <source>
        <dbReference type="SAM" id="SignalP"/>
    </source>
</evidence>
<protein>
    <recommendedName>
        <fullName evidence="5">Lipoprotein</fullName>
    </recommendedName>
</protein>
<feature type="region of interest" description="Disordered" evidence="1">
    <location>
        <begin position="30"/>
        <end position="57"/>
    </location>
</feature>
<evidence type="ECO:0008006" key="5">
    <source>
        <dbReference type="Google" id="ProtNLM"/>
    </source>
</evidence>
<accession>A0A0W0Z059</accession>
<dbReference type="PROSITE" id="PS51257">
    <property type="entry name" value="PROKAR_LIPOPROTEIN"/>
    <property type="match status" value="1"/>
</dbReference>
<feature type="signal peptide" evidence="2">
    <location>
        <begin position="1"/>
        <end position="28"/>
    </location>
</feature>
<dbReference type="PATRIC" id="fig|452.5.peg.2269"/>
<comment type="caution">
    <text evidence="3">The sequence shown here is derived from an EMBL/GenBank/DDBJ whole genome shotgun (WGS) entry which is preliminary data.</text>
</comment>
<evidence type="ECO:0000313" key="4">
    <source>
        <dbReference type="Proteomes" id="UP000054877"/>
    </source>
</evidence>
<feature type="chain" id="PRO_5006918214" description="Lipoprotein" evidence="2">
    <location>
        <begin position="29"/>
        <end position="57"/>
    </location>
</feature>
<dbReference type="EMBL" id="LNYX01000030">
    <property type="protein sequence ID" value="KTD62211.1"/>
    <property type="molecule type" value="Genomic_DNA"/>
</dbReference>
<dbReference type="RefSeq" id="WP_165481198.1">
    <property type="nucleotide sequence ID" value="NZ_CAAAII010000004.1"/>
</dbReference>
<keyword evidence="4" id="KW-1185">Reference proteome</keyword>
<sequence length="57" mass="6113">MNHNVLKKSIICLGLVLLGCSLISCTKANSTENHSKSGYEDGVGDFGGDGRHKHKNK</sequence>
<dbReference type="AlphaFoldDB" id="A0A0W0Z059"/>
<reference evidence="3 4" key="1">
    <citation type="submission" date="2015-11" db="EMBL/GenBank/DDBJ databases">
        <title>Genomic analysis of 38 Legionella species identifies large and diverse effector repertoires.</title>
        <authorList>
            <person name="Burstein D."/>
            <person name="Amaro F."/>
            <person name="Zusman T."/>
            <person name="Lifshitz Z."/>
            <person name="Cohen O."/>
            <person name="Gilbert J.A."/>
            <person name="Pupko T."/>
            <person name="Shuman H.A."/>
            <person name="Segal G."/>
        </authorList>
    </citation>
    <scope>NUCLEOTIDE SEQUENCE [LARGE SCALE GENOMIC DNA]</scope>
    <source>
        <strain evidence="3 4">Mt.St.Helens-9</strain>
    </source>
</reference>
<dbReference type="Proteomes" id="UP000054877">
    <property type="component" value="Unassembled WGS sequence"/>
</dbReference>
<proteinExistence type="predicted"/>
<dbReference type="STRING" id="452.Lspi_2061"/>
<evidence type="ECO:0000256" key="1">
    <source>
        <dbReference type="SAM" id="MobiDB-lite"/>
    </source>
</evidence>
<gene>
    <name evidence="3" type="ORF">Lspi_2061</name>
</gene>
<evidence type="ECO:0000313" key="3">
    <source>
        <dbReference type="EMBL" id="KTD62211.1"/>
    </source>
</evidence>
<name>A0A0W0Z059_LEGSP</name>
<organism evidence="3 4">
    <name type="scientific">Legionella spiritensis</name>
    <dbReference type="NCBI Taxonomy" id="452"/>
    <lineage>
        <taxon>Bacteria</taxon>
        <taxon>Pseudomonadati</taxon>
        <taxon>Pseudomonadota</taxon>
        <taxon>Gammaproteobacteria</taxon>
        <taxon>Legionellales</taxon>
        <taxon>Legionellaceae</taxon>
        <taxon>Legionella</taxon>
    </lineage>
</organism>